<keyword evidence="6" id="KW-0508">mRNA splicing</keyword>
<evidence type="ECO:0000256" key="3">
    <source>
        <dbReference type="ARBA" id="ARBA00022664"/>
    </source>
</evidence>
<name>A0A1Q3AEB2_ZYGRO</name>
<accession>A0A1Q3AEB2</accession>
<feature type="domain" description="Pre-mRNA-splicing factor SYF1 central HAT repeats" evidence="9">
    <location>
        <begin position="264"/>
        <end position="411"/>
    </location>
</feature>
<keyword evidence="5" id="KW-0677">Repeat</keyword>
<dbReference type="Gene3D" id="1.25.40.10">
    <property type="entry name" value="Tetratricopeptide repeat domain"/>
    <property type="match status" value="3"/>
</dbReference>
<reference evidence="12 13" key="1">
    <citation type="submission" date="2016-08" db="EMBL/GenBank/DDBJ databases">
        <title>Draft genome sequence of allopolyploid Zygosaccharomyces rouxii.</title>
        <authorList>
            <person name="Watanabe J."/>
            <person name="Uehara K."/>
            <person name="Mogi Y."/>
            <person name="Tsukioka Y."/>
        </authorList>
    </citation>
    <scope>NUCLEOTIDE SEQUENCE [LARGE SCALE GENOMIC DNA]</scope>
    <source>
        <strain evidence="12 13">NBRC 110957</strain>
    </source>
</reference>
<evidence type="ECO:0000256" key="8">
    <source>
        <dbReference type="ARBA" id="ARBA00039472"/>
    </source>
</evidence>
<proteinExistence type="inferred from homology"/>
<evidence type="ECO:0000259" key="10">
    <source>
        <dbReference type="Pfam" id="PF23231"/>
    </source>
</evidence>
<dbReference type="SUPFAM" id="SSF48452">
    <property type="entry name" value="TPR-like"/>
    <property type="match status" value="3"/>
</dbReference>
<dbReference type="SMART" id="SM00386">
    <property type="entry name" value="HAT"/>
    <property type="match status" value="6"/>
</dbReference>
<comment type="subcellular location">
    <subcellularLocation>
        <location evidence="1">Nucleus</location>
    </subcellularLocation>
</comment>
<dbReference type="InterPro" id="IPR055430">
    <property type="entry name" value="HAT_Syf1_CNRKL1_C"/>
</dbReference>
<evidence type="ECO:0000256" key="2">
    <source>
        <dbReference type="ARBA" id="ARBA00008644"/>
    </source>
</evidence>
<protein>
    <recommendedName>
        <fullName evidence="8">Pre-mRNA-splicing factor SYF1</fullName>
    </recommendedName>
</protein>
<dbReference type="InterPro" id="IPR003107">
    <property type="entry name" value="HAT"/>
</dbReference>
<comment type="caution">
    <text evidence="12">The sequence shown here is derived from an EMBL/GenBank/DDBJ whole genome shotgun (WGS) entry which is preliminary data.</text>
</comment>
<dbReference type="OrthoDB" id="10067343at2759"/>
<dbReference type="InterPro" id="IPR056350">
    <property type="entry name" value="HAT_Syf1_central"/>
</dbReference>
<dbReference type="AlphaFoldDB" id="A0A1Q3AEB2"/>
<evidence type="ECO:0000256" key="4">
    <source>
        <dbReference type="ARBA" id="ARBA00022728"/>
    </source>
</evidence>
<dbReference type="InterPro" id="IPR045075">
    <property type="entry name" value="Syf1-like"/>
</dbReference>
<keyword evidence="4" id="KW-0747">Spliceosome</keyword>
<evidence type="ECO:0000259" key="11">
    <source>
        <dbReference type="Pfam" id="PF23233"/>
    </source>
</evidence>
<keyword evidence="7" id="KW-0539">Nucleus</keyword>
<evidence type="ECO:0000256" key="5">
    <source>
        <dbReference type="ARBA" id="ARBA00022737"/>
    </source>
</evidence>
<evidence type="ECO:0000313" key="12">
    <source>
        <dbReference type="EMBL" id="GAV54028.1"/>
    </source>
</evidence>
<dbReference type="EMBL" id="BDGX01000037">
    <property type="protein sequence ID" value="GAV54028.1"/>
    <property type="molecule type" value="Genomic_DNA"/>
</dbReference>
<feature type="domain" description="Pre-mRNA-splicing factor Syf1/CRNKL1-like C-terminal HAT-repeats" evidence="10">
    <location>
        <begin position="420"/>
        <end position="780"/>
    </location>
</feature>
<dbReference type="Pfam" id="PF23220">
    <property type="entry name" value="HAT_Syf1_M"/>
    <property type="match status" value="1"/>
</dbReference>
<organism evidence="12 13">
    <name type="scientific">Zygosaccharomyces rouxii</name>
    <dbReference type="NCBI Taxonomy" id="4956"/>
    <lineage>
        <taxon>Eukaryota</taxon>
        <taxon>Fungi</taxon>
        <taxon>Dikarya</taxon>
        <taxon>Ascomycota</taxon>
        <taxon>Saccharomycotina</taxon>
        <taxon>Saccharomycetes</taxon>
        <taxon>Saccharomycetales</taxon>
        <taxon>Saccharomycetaceae</taxon>
        <taxon>Zygosaccharomyces</taxon>
    </lineage>
</organism>
<dbReference type="PANTHER" id="PTHR11246">
    <property type="entry name" value="PRE-MRNA SPLICING FACTOR"/>
    <property type="match status" value="1"/>
</dbReference>
<dbReference type="Pfam" id="PF23233">
    <property type="entry name" value="HAT_Syf1_CNRKL1_N"/>
    <property type="match status" value="1"/>
</dbReference>
<dbReference type="GO" id="GO:0071007">
    <property type="term" value="C:U2-type catalytic step 2 spliceosome"/>
    <property type="evidence" value="ECO:0007669"/>
    <property type="project" value="TreeGrafter"/>
</dbReference>
<dbReference type="GO" id="GO:0000349">
    <property type="term" value="P:generation of catalytic spliceosome for first transesterification step"/>
    <property type="evidence" value="ECO:0007669"/>
    <property type="project" value="TreeGrafter"/>
</dbReference>
<evidence type="ECO:0000256" key="1">
    <source>
        <dbReference type="ARBA" id="ARBA00004123"/>
    </source>
</evidence>
<feature type="domain" description="Pre-mRNA-splicing factor Syf1-like N-terminal HAT-repeats" evidence="11">
    <location>
        <begin position="12"/>
        <end position="148"/>
    </location>
</feature>
<dbReference type="PANTHER" id="PTHR11246:SF5">
    <property type="entry name" value="PRE-MRNA-SPLICING FACTOR SYF1"/>
    <property type="match status" value="1"/>
</dbReference>
<evidence type="ECO:0000313" key="13">
    <source>
        <dbReference type="Proteomes" id="UP000187013"/>
    </source>
</evidence>
<dbReference type="GO" id="GO:0000974">
    <property type="term" value="C:Prp19 complex"/>
    <property type="evidence" value="ECO:0007669"/>
    <property type="project" value="TreeGrafter"/>
</dbReference>
<evidence type="ECO:0000256" key="6">
    <source>
        <dbReference type="ARBA" id="ARBA00023187"/>
    </source>
</evidence>
<evidence type="ECO:0000259" key="9">
    <source>
        <dbReference type="Pfam" id="PF23220"/>
    </source>
</evidence>
<evidence type="ECO:0000256" key="7">
    <source>
        <dbReference type="ARBA" id="ARBA00023242"/>
    </source>
</evidence>
<sequence>MNCISRYVVDEEDIAFEYELQRTPLSIVTWKRYLEKWESQKRPLSHLVWLYERFCRQFANQEDIWCSYLRWMVHERKFDNLTIYQRFIHILEGFSAGCEELCFLMMEFATSEYQLEMIRHVLDVSLRKLGADSHWKIWEMVFKFLEEKMLPLTEFGDSQDEYQDEQERMEVLIYKSLFGEEEEQDAPDIWSSHILQRYIKIAPNWNLHNSLQKLASTKDHKAVHALYQQYLNHGNELEATLEIPYSLQLNYLKALDYLQQDEKYEALLRQLQTVFPGKSTEFTIMWAKHERKRSRFHHVTEILENAMESTSDLKSFTTIYEFESLVERLYLENLVEELKANPDLQKDAQEKFELSAHLSHLQNLIETHSLRLNDLKIRQNPNSVETWRHRATLFQTFEDKCNVYAKSILTIDPSRVFVPGSLATIWCEYATLYWNAKAFDTAKEIWDRALRVPFPHLKDLETIWISWTEHEIVQNGIKRGLQILETALQVPDAPEEVLEKYKKSAKKMPAQAIVFTSLALWSLYLDLQEASIIDQRDQVERTSSTYETMIHLKVATPMHFIQYAHFLQDHTDDKIKGFQVYERALSFFPKETQYEIWKVYLREATDAIGKLSTESIRDLFDHALETLVPNGIDCRPIFILYSDFEEKNGLSKRSVDILLRGCHSMSRDSNMWEKCVSKAHRLLGGEAARPYYEECLQSIPSPKVIPQALAFAEMETQLGELTRAREILKYGAQLLHPSKNHELWEYWEELELQNGDKESYKTMLKLKRKLENELTVNTELESQKEGNVEFIAASQKKTPLNPEEIDLNI</sequence>
<comment type="similarity">
    <text evidence="2">Belongs to the crooked-neck family.</text>
</comment>
<dbReference type="Pfam" id="PF23231">
    <property type="entry name" value="HAT_Syf1_CNRKL1_C"/>
    <property type="match status" value="1"/>
</dbReference>
<dbReference type="Proteomes" id="UP000187013">
    <property type="component" value="Unassembled WGS sequence"/>
</dbReference>
<dbReference type="InterPro" id="IPR011990">
    <property type="entry name" value="TPR-like_helical_dom_sf"/>
</dbReference>
<dbReference type="InterPro" id="IPR055433">
    <property type="entry name" value="HAT_Syf1-like_N"/>
</dbReference>
<gene>
    <name evidence="12" type="ORF">ZYGR_0AK05300</name>
</gene>
<dbReference type="GO" id="GO:0071014">
    <property type="term" value="C:post-mRNA release spliceosomal complex"/>
    <property type="evidence" value="ECO:0007669"/>
    <property type="project" value="TreeGrafter"/>
</dbReference>
<keyword evidence="3" id="KW-0507">mRNA processing</keyword>